<dbReference type="InterPro" id="IPR002937">
    <property type="entry name" value="Amino_oxidase"/>
</dbReference>
<dbReference type="AlphaFoldDB" id="A0A5C6FV07"/>
<feature type="domain" description="Amine oxidase" evidence="6">
    <location>
        <begin position="14"/>
        <end position="487"/>
    </location>
</feature>
<reference evidence="7 8" key="1">
    <citation type="submission" date="2019-02" db="EMBL/GenBank/DDBJ databases">
        <title>Deep-cultivation of Planctomycetes and their phenomic and genomic characterization uncovers novel biology.</title>
        <authorList>
            <person name="Wiegand S."/>
            <person name="Jogler M."/>
            <person name="Boedeker C."/>
            <person name="Pinto D."/>
            <person name="Vollmers J."/>
            <person name="Rivas-Marin E."/>
            <person name="Kohn T."/>
            <person name="Peeters S.H."/>
            <person name="Heuer A."/>
            <person name="Rast P."/>
            <person name="Oberbeckmann S."/>
            <person name="Bunk B."/>
            <person name="Jeske O."/>
            <person name="Meyerdierks A."/>
            <person name="Storesund J.E."/>
            <person name="Kallscheuer N."/>
            <person name="Luecker S."/>
            <person name="Lage O.M."/>
            <person name="Pohl T."/>
            <person name="Merkel B.J."/>
            <person name="Hornburger P."/>
            <person name="Mueller R.-W."/>
            <person name="Bruemmer F."/>
            <person name="Labrenz M."/>
            <person name="Spormann A.M."/>
            <person name="Op Den Camp H."/>
            <person name="Overmann J."/>
            <person name="Amann R."/>
            <person name="Jetten M.S.M."/>
            <person name="Mascher T."/>
            <person name="Medema M.H."/>
            <person name="Devos D.P."/>
            <person name="Kaster A.-K."/>
            <person name="Ovreas L."/>
            <person name="Rohde M."/>
            <person name="Galperin M.Y."/>
            <person name="Jogler C."/>
        </authorList>
    </citation>
    <scope>NUCLEOTIDE SEQUENCE [LARGE SCALE GENOMIC DNA]</scope>
    <source>
        <strain evidence="7 8">V7</strain>
    </source>
</reference>
<dbReference type="Proteomes" id="UP000316476">
    <property type="component" value="Unassembled WGS sequence"/>
</dbReference>
<keyword evidence="4 5" id="KW-0560">Oxidoreductase</keyword>
<dbReference type="PANTHER" id="PTHR43734">
    <property type="entry name" value="PHYTOENE DESATURASE"/>
    <property type="match status" value="1"/>
</dbReference>
<dbReference type="InterPro" id="IPR008150">
    <property type="entry name" value="Phytoene_DH_bac_CS"/>
</dbReference>
<comment type="similarity">
    <text evidence="2 5">Belongs to the carotenoid/retinoid oxidoreductase family.</text>
</comment>
<dbReference type="PRINTS" id="PR00419">
    <property type="entry name" value="ADXRDTASE"/>
</dbReference>
<dbReference type="OrthoDB" id="9814556at2"/>
<gene>
    <name evidence="7" type="primary">carC</name>
    <name evidence="7" type="ORF">V7x_16810</name>
</gene>
<dbReference type="RefSeq" id="WP_146412707.1">
    <property type="nucleotide sequence ID" value="NZ_SJPZ01000001.1"/>
</dbReference>
<dbReference type="GO" id="GO:0016117">
    <property type="term" value="P:carotenoid biosynthetic process"/>
    <property type="evidence" value="ECO:0007669"/>
    <property type="project" value="UniProtKB-KW"/>
</dbReference>
<proteinExistence type="inferred from homology"/>
<dbReference type="SUPFAM" id="SSF51905">
    <property type="entry name" value="FAD/NAD(P)-binding domain"/>
    <property type="match status" value="1"/>
</dbReference>
<name>A0A5C6FV07_9PLAN</name>
<dbReference type="NCBIfam" id="TIGR02734">
    <property type="entry name" value="crtI_fam"/>
    <property type="match status" value="1"/>
</dbReference>
<accession>A0A5C6FV07</accession>
<keyword evidence="3 5" id="KW-0125">Carotenoid biosynthesis</keyword>
<comment type="pathway">
    <text evidence="1 5">Carotenoid biosynthesis.</text>
</comment>
<dbReference type="InterPro" id="IPR014105">
    <property type="entry name" value="Carotenoid/retinoid_OxRdtase"/>
</dbReference>
<evidence type="ECO:0000313" key="8">
    <source>
        <dbReference type="Proteomes" id="UP000316476"/>
    </source>
</evidence>
<dbReference type="EMBL" id="SJPZ01000001">
    <property type="protein sequence ID" value="TWU66124.1"/>
    <property type="molecule type" value="Genomic_DNA"/>
</dbReference>
<dbReference type="InterPro" id="IPR036188">
    <property type="entry name" value="FAD/NAD-bd_sf"/>
</dbReference>
<evidence type="ECO:0000256" key="1">
    <source>
        <dbReference type="ARBA" id="ARBA00004829"/>
    </source>
</evidence>
<organism evidence="7 8">
    <name type="scientific">Crateriforma conspicua</name>
    <dbReference type="NCBI Taxonomy" id="2527996"/>
    <lineage>
        <taxon>Bacteria</taxon>
        <taxon>Pseudomonadati</taxon>
        <taxon>Planctomycetota</taxon>
        <taxon>Planctomycetia</taxon>
        <taxon>Planctomycetales</taxon>
        <taxon>Planctomycetaceae</taxon>
        <taxon>Crateriforma</taxon>
    </lineage>
</organism>
<evidence type="ECO:0000256" key="3">
    <source>
        <dbReference type="ARBA" id="ARBA00022746"/>
    </source>
</evidence>
<dbReference type="PANTHER" id="PTHR43734:SF1">
    <property type="entry name" value="PHYTOENE DESATURASE"/>
    <property type="match status" value="1"/>
</dbReference>
<dbReference type="Pfam" id="PF01593">
    <property type="entry name" value="Amino_oxidase"/>
    <property type="match status" value="1"/>
</dbReference>
<sequence>MATKKIVIVGAGPGGLASAMQLAKAGCDVTVLERRDRVGGRTSAIHQDGFRFDCGPTFFLYPRVLTEIFASCGYDLMDECPMQRLDIQYRLTFGGGGVLDCSADMDEMDRQIAQISPGDVGALRRYIDDNRVKLERFRPILESPFSSPMDLLRPSVLAAALYVNPQRSLGRELQRYFQDPRLVIAFAFQSKYLGMSPFNCPSLFSILSFLEYEHGVYHPMGGCSRVSEVMGDLARSMGVKIHLDQEVRSVELQGRRLKALHTDDERYEADSFVINADFADWISKNIPNAMRRRWSDQQLAKKRYSCSTYMLYLGIDGLYEDLPHHNIYISSDYEQNLRDIEHDHVLSDDPSVYVQNACVTDPSLAPHGQSTLYVLVPVTHEHANVDWSVHADPLREKTLDQLAKIGLTDVRDRIRTEHRITPVDWKKDYAIYRGATFNLAHNLGQMLHRRPQNRFEELDGVYLVGGGTHPGSGLPVIYESSRITSRLLLSDLGISTDFIDASATGITAKKPAVAAMVPA</sequence>
<evidence type="ECO:0000313" key="7">
    <source>
        <dbReference type="EMBL" id="TWU66124.1"/>
    </source>
</evidence>
<evidence type="ECO:0000256" key="5">
    <source>
        <dbReference type="RuleBase" id="RU362075"/>
    </source>
</evidence>
<evidence type="ECO:0000259" key="6">
    <source>
        <dbReference type="Pfam" id="PF01593"/>
    </source>
</evidence>
<evidence type="ECO:0000256" key="2">
    <source>
        <dbReference type="ARBA" id="ARBA00006046"/>
    </source>
</evidence>
<dbReference type="Gene3D" id="3.50.50.60">
    <property type="entry name" value="FAD/NAD(P)-binding domain"/>
    <property type="match status" value="2"/>
</dbReference>
<dbReference type="GO" id="GO:0016627">
    <property type="term" value="F:oxidoreductase activity, acting on the CH-CH group of donors"/>
    <property type="evidence" value="ECO:0007669"/>
    <property type="project" value="UniProtKB-ARBA"/>
</dbReference>
<protein>
    <submittedName>
        <fullName evidence="7">All-trans-zeta-carotene desaturase</fullName>
        <ecNumber evidence="7">1.3.99.26</ecNumber>
    </submittedName>
</protein>
<comment type="caution">
    <text evidence="7">The sequence shown here is derived from an EMBL/GenBank/DDBJ whole genome shotgun (WGS) entry which is preliminary data.</text>
</comment>
<dbReference type="EC" id="1.3.99.26" evidence="7"/>
<evidence type="ECO:0000256" key="4">
    <source>
        <dbReference type="ARBA" id="ARBA00023002"/>
    </source>
</evidence>
<dbReference type="PROSITE" id="PS00982">
    <property type="entry name" value="PHYTOENE_DH"/>
    <property type="match status" value="1"/>
</dbReference>